<dbReference type="STRING" id="159449.B4N89_20705"/>
<gene>
    <name evidence="1" type="ORF">B4N89_20705</name>
</gene>
<comment type="caution">
    <text evidence="1">The sequence shown here is derived from an EMBL/GenBank/DDBJ whole genome shotgun (WGS) entry which is preliminary data.</text>
</comment>
<dbReference type="Proteomes" id="UP000190037">
    <property type="component" value="Unassembled WGS sequence"/>
</dbReference>
<dbReference type="RefSeq" id="WP_078977335.1">
    <property type="nucleotide sequence ID" value="NZ_MWQN01000001.1"/>
</dbReference>
<reference evidence="1 2" key="1">
    <citation type="submission" date="2017-03" db="EMBL/GenBank/DDBJ databases">
        <title>Draft genome sequence of Streptomyces scabrisporus NF3, endophyte isolated from Amphipterygium adstringens.</title>
        <authorList>
            <person name="Vazquez M."/>
            <person name="Ceapa C.D."/>
            <person name="Rodriguez Luna D."/>
            <person name="Sanchez Esquivel S."/>
        </authorList>
    </citation>
    <scope>NUCLEOTIDE SEQUENCE [LARGE SCALE GENOMIC DNA]</scope>
    <source>
        <strain evidence="1 2">NF3</strain>
    </source>
</reference>
<name>A0A1T3P1Q4_9ACTN</name>
<sequence>MTGPVINLADRRPPAGDEPAICPCGSWYWVLRSNHERCPEHGALTLRTDGTVSGYAGWPYCARCDRRWSP</sequence>
<dbReference type="OrthoDB" id="5195709at2"/>
<keyword evidence="2" id="KW-1185">Reference proteome</keyword>
<dbReference type="AlphaFoldDB" id="A0A1T3P1Q4"/>
<accession>A0A1T3P1Q4</accession>
<dbReference type="EMBL" id="MWQN01000001">
    <property type="protein sequence ID" value="OPC83036.1"/>
    <property type="molecule type" value="Genomic_DNA"/>
</dbReference>
<organism evidence="1 2">
    <name type="scientific">Embleya scabrispora</name>
    <dbReference type="NCBI Taxonomy" id="159449"/>
    <lineage>
        <taxon>Bacteria</taxon>
        <taxon>Bacillati</taxon>
        <taxon>Actinomycetota</taxon>
        <taxon>Actinomycetes</taxon>
        <taxon>Kitasatosporales</taxon>
        <taxon>Streptomycetaceae</taxon>
        <taxon>Embleya</taxon>
    </lineage>
</organism>
<proteinExistence type="predicted"/>
<evidence type="ECO:0000313" key="1">
    <source>
        <dbReference type="EMBL" id="OPC83036.1"/>
    </source>
</evidence>
<protein>
    <submittedName>
        <fullName evidence="1">Uncharacterized protein</fullName>
    </submittedName>
</protein>
<evidence type="ECO:0000313" key="2">
    <source>
        <dbReference type="Proteomes" id="UP000190037"/>
    </source>
</evidence>